<name>A0A542YUW7_9MICO</name>
<evidence type="ECO:0000313" key="4">
    <source>
        <dbReference type="Proteomes" id="UP000319516"/>
    </source>
</evidence>
<dbReference type="Proteomes" id="UP000319516">
    <property type="component" value="Unassembled WGS sequence"/>
</dbReference>
<evidence type="ECO:0000313" key="3">
    <source>
        <dbReference type="EMBL" id="TQL51875.1"/>
    </source>
</evidence>
<evidence type="ECO:0000256" key="1">
    <source>
        <dbReference type="SAM" id="MobiDB-lite"/>
    </source>
</evidence>
<comment type="caution">
    <text evidence="3">The sequence shown here is derived from an EMBL/GenBank/DDBJ whole genome shotgun (WGS) entry which is preliminary data.</text>
</comment>
<organism evidence="3 4">
    <name type="scientific">Ornithinicoccus hortensis</name>
    <dbReference type="NCBI Taxonomy" id="82346"/>
    <lineage>
        <taxon>Bacteria</taxon>
        <taxon>Bacillati</taxon>
        <taxon>Actinomycetota</taxon>
        <taxon>Actinomycetes</taxon>
        <taxon>Micrococcales</taxon>
        <taxon>Intrasporangiaceae</taxon>
        <taxon>Ornithinicoccus</taxon>
    </lineage>
</organism>
<dbReference type="InterPro" id="IPR045361">
    <property type="entry name" value="CIS_tube_prot_N"/>
</dbReference>
<feature type="compositionally biased region" description="Low complexity" evidence="1">
    <location>
        <begin position="22"/>
        <end position="34"/>
    </location>
</feature>
<dbReference type="AlphaFoldDB" id="A0A542YUW7"/>
<accession>A0A542YUW7</accession>
<reference evidence="3 4" key="1">
    <citation type="submission" date="2019-06" db="EMBL/GenBank/DDBJ databases">
        <title>Sequencing the genomes of 1000 actinobacteria strains.</title>
        <authorList>
            <person name="Klenk H.-P."/>
        </authorList>
    </citation>
    <scope>NUCLEOTIDE SEQUENCE [LARGE SCALE GENOMIC DNA]</scope>
    <source>
        <strain evidence="3 4">DSM 12335</strain>
    </source>
</reference>
<keyword evidence="4" id="KW-1185">Reference proteome</keyword>
<dbReference type="RefSeq" id="WP_141785826.1">
    <property type="nucleotide sequence ID" value="NZ_BAAAIK010000001.1"/>
</dbReference>
<gene>
    <name evidence="3" type="ORF">FB467_3042</name>
</gene>
<feature type="region of interest" description="Disordered" evidence="1">
    <location>
        <begin position="1"/>
        <end position="34"/>
    </location>
</feature>
<proteinExistence type="predicted"/>
<dbReference type="InterPro" id="IPR036779">
    <property type="entry name" value="LysM_dom_sf"/>
</dbReference>
<feature type="compositionally biased region" description="Low complexity" evidence="1">
    <location>
        <begin position="1"/>
        <end position="15"/>
    </location>
</feature>
<dbReference type="Pfam" id="PF19266">
    <property type="entry name" value="CIS_tube"/>
    <property type="match status" value="1"/>
</dbReference>
<evidence type="ECO:0000259" key="2">
    <source>
        <dbReference type="Pfam" id="PF19266"/>
    </source>
</evidence>
<sequence>MSSAMALAVSAAEKSPPVPPVAASGKASSADSSRAQMERARLVVYELQPAADGTNAKVGSTLSEISFQFNPKEVSIQKQAKWERTPSAGAKKAGPPQFTGADPCKLTLEMFLDATATHDASVVSTVEKLFACCAPTEQSAAKEKPSPPLVALHWGKVTSFAAFITSVNAKYTLFSSDGTPIRALCQVSLEEMPVEPWRQNPTSGGLAVRRAHQLVDGDTLASVAYAEYGDPNLWRPLAAFNGIDDPLRLRRGTRLLLPTPDELGVV</sequence>
<dbReference type="EMBL" id="VFOP01000001">
    <property type="protein sequence ID" value="TQL51875.1"/>
    <property type="molecule type" value="Genomic_DNA"/>
</dbReference>
<dbReference type="OrthoDB" id="9815939at2"/>
<dbReference type="Gene3D" id="3.10.350.10">
    <property type="entry name" value="LysM domain"/>
    <property type="match status" value="1"/>
</dbReference>
<feature type="domain" description="Contractile injection system tube protein N-terminal" evidence="2">
    <location>
        <begin position="52"/>
        <end position="192"/>
    </location>
</feature>
<protein>
    <recommendedName>
        <fullName evidence="2">Contractile injection system tube protein N-terminal domain-containing protein</fullName>
    </recommendedName>
</protein>